<dbReference type="GO" id="GO:0090374">
    <property type="term" value="P:oligopeptide export from mitochondrion"/>
    <property type="evidence" value="ECO:0007669"/>
    <property type="project" value="TreeGrafter"/>
</dbReference>
<comment type="caution">
    <text evidence="12">The sequence shown here is derived from an EMBL/GenBank/DDBJ whole genome shotgun (WGS) entry which is preliminary data.</text>
</comment>
<name>A0A9P5TL80_GYMJU</name>
<dbReference type="FunFam" id="3.40.50.300:FF:000251">
    <property type="entry name" value="ABC transporter B family member 19"/>
    <property type="match status" value="1"/>
</dbReference>
<evidence type="ECO:0000256" key="5">
    <source>
        <dbReference type="ARBA" id="ARBA00022840"/>
    </source>
</evidence>
<dbReference type="SMART" id="SM00382">
    <property type="entry name" value="AAA"/>
    <property type="match status" value="2"/>
</dbReference>
<dbReference type="GO" id="GO:0005743">
    <property type="term" value="C:mitochondrial inner membrane"/>
    <property type="evidence" value="ECO:0007669"/>
    <property type="project" value="TreeGrafter"/>
</dbReference>
<feature type="region of interest" description="Disordered" evidence="8">
    <location>
        <begin position="664"/>
        <end position="694"/>
    </location>
</feature>
<comment type="subcellular location">
    <subcellularLocation>
        <location evidence="1">Membrane</location>
        <topology evidence="1">Multi-pass membrane protein</topology>
    </subcellularLocation>
</comment>
<feature type="transmembrane region" description="Helical" evidence="9">
    <location>
        <begin position="743"/>
        <end position="770"/>
    </location>
</feature>
<evidence type="ECO:0000256" key="2">
    <source>
        <dbReference type="ARBA" id="ARBA00007577"/>
    </source>
</evidence>
<evidence type="ECO:0000256" key="8">
    <source>
        <dbReference type="SAM" id="MobiDB-lite"/>
    </source>
</evidence>
<dbReference type="Gene3D" id="3.40.50.300">
    <property type="entry name" value="P-loop containing nucleotide triphosphate hydrolases"/>
    <property type="match status" value="2"/>
</dbReference>
<keyword evidence="6 9" id="KW-1133">Transmembrane helix</keyword>
<keyword evidence="3 9" id="KW-0812">Transmembrane</keyword>
<feature type="compositionally biased region" description="Acidic residues" evidence="8">
    <location>
        <begin position="670"/>
        <end position="683"/>
    </location>
</feature>
<dbReference type="PROSITE" id="PS00211">
    <property type="entry name" value="ABC_TRANSPORTER_1"/>
    <property type="match status" value="2"/>
</dbReference>
<dbReference type="GO" id="GO:0015421">
    <property type="term" value="F:ABC-type oligopeptide transporter activity"/>
    <property type="evidence" value="ECO:0007669"/>
    <property type="project" value="TreeGrafter"/>
</dbReference>
<evidence type="ECO:0000313" key="12">
    <source>
        <dbReference type="EMBL" id="KAF8890010.1"/>
    </source>
</evidence>
<feature type="transmembrane region" description="Helical" evidence="9">
    <location>
        <begin position="352"/>
        <end position="371"/>
    </location>
</feature>
<keyword evidence="13" id="KW-1185">Reference proteome</keyword>
<dbReference type="InterPro" id="IPR027417">
    <property type="entry name" value="P-loop_NTPase"/>
</dbReference>
<organism evidence="12 13">
    <name type="scientific">Gymnopilus junonius</name>
    <name type="common">Spectacular rustgill mushroom</name>
    <name type="synonym">Gymnopilus spectabilis subsp. junonius</name>
    <dbReference type="NCBI Taxonomy" id="109634"/>
    <lineage>
        <taxon>Eukaryota</taxon>
        <taxon>Fungi</taxon>
        <taxon>Dikarya</taxon>
        <taxon>Basidiomycota</taxon>
        <taxon>Agaricomycotina</taxon>
        <taxon>Agaricomycetes</taxon>
        <taxon>Agaricomycetidae</taxon>
        <taxon>Agaricales</taxon>
        <taxon>Agaricineae</taxon>
        <taxon>Hymenogastraceae</taxon>
        <taxon>Gymnopilus</taxon>
    </lineage>
</organism>
<reference evidence="12" key="1">
    <citation type="submission" date="2020-11" db="EMBL/GenBank/DDBJ databases">
        <authorList>
            <consortium name="DOE Joint Genome Institute"/>
            <person name="Ahrendt S."/>
            <person name="Riley R."/>
            <person name="Andreopoulos W."/>
            <person name="LaButti K."/>
            <person name="Pangilinan J."/>
            <person name="Ruiz-duenas F.J."/>
            <person name="Barrasa J.M."/>
            <person name="Sanchez-Garcia M."/>
            <person name="Camarero S."/>
            <person name="Miyauchi S."/>
            <person name="Serrano A."/>
            <person name="Linde D."/>
            <person name="Babiker R."/>
            <person name="Drula E."/>
            <person name="Ayuso-Fernandez I."/>
            <person name="Pacheco R."/>
            <person name="Padilla G."/>
            <person name="Ferreira P."/>
            <person name="Barriuso J."/>
            <person name="Kellner H."/>
            <person name="Castanera R."/>
            <person name="Alfaro M."/>
            <person name="Ramirez L."/>
            <person name="Pisabarro A.G."/>
            <person name="Kuo A."/>
            <person name="Tritt A."/>
            <person name="Lipzen A."/>
            <person name="He G."/>
            <person name="Yan M."/>
            <person name="Ng V."/>
            <person name="Cullen D."/>
            <person name="Martin F."/>
            <person name="Rosso M.-N."/>
            <person name="Henrissat B."/>
            <person name="Hibbett D."/>
            <person name="Martinez A.T."/>
            <person name="Grigoriev I.V."/>
        </authorList>
    </citation>
    <scope>NUCLEOTIDE SEQUENCE</scope>
    <source>
        <strain evidence="12">AH 44721</strain>
    </source>
</reference>
<feature type="compositionally biased region" description="Basic and acidic residues" evidence="8">
    <location>
        <begin position="32"/>
        <end position="44"/>
    </location>
</feature>
<dbReference type="InterPro" id="IPR003593">
    <property type="entry name" value="AAA+_ATPase"/>
</dbReference>
<dbReference type="PROSITE" id="PS50929">
    <property type="entry name" value="ABC_TM1F"/>
    <property type="match status" value="2"/>
</dbReference>
<dbReference type="Pfam" id="PF00664">
    <property type="entry name" value="ABC_membrane"/>
    <property type="match status" value="2"/>
</dbReference>
<gene>
    <name evidence="12" type="ORF">CPB84DRAFT_1837504</name>
</gene>
<evidence type="ECO:0000256" key="6">
    <source>
        <dbReference type="ARBA" id="ARBA00022989"/>
    </source>
</evidence>
<proteinExistence type="inferred from homology"/>
<sequence>MVDSRPSSTDEKATFVAEPKPRGFFARRKAAKANDAHEEKKKDDESEELTVQPTVREVPPVSFLSLFRYSTKFEIFIDFIGLIAAAAAGAAQPLMSLLFGNLTQDFVNFTHIILVPSEADQIPEAARNFRHAAARNSTYLVCIGIGMFVCTYLYMYIWVYTGEINAKRIRERYLQAVLRQDIAFFDHVGAGEVATRIQTDTHLVQQGISEKVALVVNFLGAFVCGFALAYARSWRLALAMSSILPCIAITGGIMNKFISTYMQLSLKHTAEGGSLAEEVISTIRTAQAFGTQNILAGLYNNQISQSLTVDLKAATWHGGGLAVFFFVIYSAYGLAFDFGTTLINQGHASPGAVVNVFLAILIGSFSLALLAPEMQAITHGRGAAAKLYDTIDRVPDIDSADPGGLKPETVHGEITLEDVRFSYPSRPTIQVVKGLNLTFKAGKTAALVGASGSGKSTIVSLVERFYDPIEGTVKLDGNNLKDLNVRWLRNQIGLVSQEPTLFATTIKGNVAHGLIGTKHENASEEEKEALIKEACIKANADGFITKLPLGYDTMVGERGFLLSGGQKQRVAIARAVVSDPRILLLDEATSALDTQSEGIVQDALDKASAGRTTITIAHRLSTIKDADVIYVMGDGLVLESGTHDELLQKDGAYARLVLAQKLREGKEGGNPEDDSDSQQEEDMEKAAREEIPLGRKNTSHSLASEILEQKRKAAEGSGKRKEEDDYSMFYLFRRMAPLIRDQWKNYVIGAIFACCTGMVYPAFGVVYAKGIDGFSQLTKEERRHAGDRNALWMFIIAILSTCSIGLQNYLFASAAANLMARLRALSFKSMLRQDIEFFDKDENSTGSLVSQLSDNPQKVNGLAGITLGAIVQSIATLISGSVLGLVFIWKVALVGIACTPLLVSTGYIRLRVVVLKDQANKKAHEESAQLACEAAGSIRTVASLTREDDCLREYSMSLEGPLRKSNRAAIFSNALYAFSQSLVFFVIALIFWWGATLVSRLEASTFDFFVGLMSTTFGAIQAGNVFSFVPDISSAKGAGSDIIKLIDSTPEIDAESTEGKIIPAKTVQGHIRFEDIHFRYPTRPGVRVLRELSLDIQPGTYVALVGASGSGKSTAIQLIERFYDPLAGDIYLDGEKISDLNIQEYRKHLALVSQEPTLYAGTVRFNILLGATKPEEEVTQEEIEDACRKANILEFIQGLPQSFDTEVGGKGSQLSGGQKQRIAIARALLRNPKVLLLDEATSALDSNSEKVVQAALDEAAKGRTTIAIAHRLSTIQNADRIYFIKDGRVSESGTHDQLLAQRGDYYEYVQLQALSKH</sequence>
<dbReference type="InterPro" id="IPR036640">
    <property type="entry name" value="ABC1_TM_sf"/>
</dbReference>
<protein>
    <submittedName>
        <fullName evidence="12">Multidrug resistance protein 1</fullName>
    </submittedName>
</protein>
<evidence type="ECO:0000259" key="10">
    <source>
        <dbReference type="PROSITE" id="PS50893"/>
    </source>
</evidence>
<evidence type="ECO:0000313" key="13">
    <source>
        <dbReference type="Proteomes" id="UP000724874"/>
    </source>
</evidence>
<dbReference type="Pfam" id="PF00005">
    <property type="entry name" value="ABC_tran"/>
    <property type="match status" value="2"/>
</dbReference>
<feature type="transmembrane region" description="Helical" evidence="9">
    <location>
        <begin position="859"/>
        <end position="880"/>
    </location>
</feature>
<feature type="transmembrane region" description="Helical" evidence="9">
    <location>
        <begin position="886"/>
        <end position="908"/>
    </location>
</feature>
<dbReference type="FunFam" id="3.40.50.300:FF:000913">
    <property type="entry name" value="ABC multidrug transporter SitT"/>
    <property type="match status" value="1"/>
</dbReference>
<dbReference type="GO" id="GO:0005524">
    <property type="term" value="F:ATP binding"/>
    <property type="evidence" value="ECO:0007669"/>
    <property type="project" value="UniProtKB-KW"/>
</dbReference>
<dbReference type="InterPro" id="IPR039421">
    <property type="entry name" value="Type_1_exporter"/>
</dbReference>
<feature type="domain" description="ABC transmembrane type-1" evidence="11">
    <location>
        <begin position="79"/>
        <end position="379"/>
    </location>
</feature>
<evidence type="ECO:0000259" key="11">
    <source>
        <dbReference type="PROSITE" id="PS50929"/>
    </source>
</evidence>
<feature type="compositionally biased region" description="Basic and acidic residues" evidence="8">
    <location>
        <begin position="684"/>
        <end position="693"/>
    </location>
</feature>
<feature type="domain" description="ABC transmembrane type-1" evidence="11">
    <location>
        <begin position="747"/>
        <end position="1034"/>
    </location>
</feature>
<keyword evidence="7 9" id="KW-0472">Membrane</keyword>
<dbReference type="CDD" id="cd03249">
    <property type="entry name" value="ABC_MTABC3_MDL1_MDL2"/>
    <property type="match status" value="2"/>
</dbReference>
<feature type="region of interest" description="Disordered" evidence="8">
    <location>
        <begin position="27"/>
        <end position="51"/>
    </location>
</feature>
<dbReference type="SUPFAM" id="SSF90123">
    <property type="entry name" value="ABC transporter transmembrane region"/>
    <property type="match status" value="2"/>
</dbReference>
<dbReference type="Proteomes" id="UP000724874">
    <property type="component" value="Unassembled WGS sequence"/>
</dbReference>
<accession>A0A9P5TL80</accession>
<evidence type="ECO:0000256" key="7">
    <source>
        <dbReference type="ARBA" id="ARBA00023136"/>
    </source>
</evidence>
<evidence type="ECO:0000256" key="4">
    <source>
        <dbReference type="ARBA" id="ARBA00022741"/>
    </source>
</evidence>
<dbReference type="InterPro" id="IPR011527">
    <property type="entry name" value="ABC1_TM_dom"/>
</dbReference>
<dbReference type="PANTHER" id="PTHR43394">
    <property type="entry name" value="ATP-DEPENDENT PERMEASE MDL1, MITOCHONDRIAL"/>
    <property type="match status" value="1"/>
</dbReference>
<dbReference type="FunFam" id="1.20.1560.10:FF:000102">
    <property type="entry name" value="ABC multidrug transporter Mdr1"/>
    <property type="match status" value="1"/>
</dbReference>
<evidence type="ECO:0000256" key="3">
    <source>
        <dbReference type="ARBA" id="ARBA00022692"/>
    </source>
</evidence>
<dbReference type="CDD" id="cd18577">
    <property type="entry name" value="ABC_6TM_Pgp_ABCB1_D1_like"/>
    <property type="match status" value="1"/>
</dbReference>
<feature type="transmembrane region" description="Helical" evidence="9">
    <location>
        <begin position="790"/>
        <end position="820"/>
    </location>
</feature>
<dbReference type="OrthoDB" id="6500128at2759"/>
<evidence type="ECO:0000256" key="9">
    <source>
        <dbReference type="SAM" id="Phobius"/>
    </source>
</evidence>
<feature type="transmembrane region" description="Helical" evidence="9">
    <location>
        <begin position="212"/>
        <end position="231"/>
    </location>
</feature>
<dbReference type="CDD" id="cd18578">
    <property type="entry name" value="ABC_6TM_Pgp_ABCB1_D2_like"/>
    <property type="match status" value="1"/>
</dbReference>
<feature type="domain" description="ABC transporter" evidence="10">
    <location>
        <begin position="414"/>
        <end position="659"/>
    </location>
</feature>
<dbReference type="SUPFAM" id="SSF52540">
    <property type="entry name" value="P-loop containing nucleoside triphosphate hydrolases"/>
    <property type="match status" value="2"/>
</dbReference>
<dbReference type="GO" id="GO:0016887">
    <property type="term" value="F:ATP hydrolysis activity"/>
    <property type="evidence" value="ECO:0007669"/>
    <property type="project" value="InterPro"/>
</dbReference>
<evidence type="ECO:0000256" key="1">
    <source>
        <dbReference type="ARBA" id="ARBA00004141"/>
    </source>
</evidence>
<dbReference type="InterPro" id="IPR003439">
    <property type="entry name" value="ABC_transporter-like_ATP-bd"/>
</dbReference>
<keyword evidence="4" id="KW-0547">Nucleotide-binding</keyword>
<keyword evidence="5" id="KW-0067">ATP-binding</keyword>
<comment type="similarity">
    <text evidence="2">Belongs to the ABC transporter superfamily. ABCB family. Multidrug resistance exporter (TC 3.A.1.201) subfamily.</text>
</comment>
<feature type="transmembrane region" description="Helical" evidence="9">
    <location>
        <begin position="237"/>
        <end position="258"/>
    </location>
</feature>
<feature type="transmembrane region" description="Helical" evidence="9">
    <location>
        <begin position="973"/>
        <end position="995"/>
    </location>
</feature>
<feature type="transmembrane region" description="Helical" evidence="9">
    <location>
        <begin position="75"/>
        <end position="99"/>
    </location>
</feature>
<dbReference type="Gene3D" id="1.20.1560.10">
    <property type="entry name" value="ABC transporter type 1, transmembrane domain"/>
    <property type="match status" value="1"/>
</dbReference>
<dbReference type="PANTHER" id="PTHR43394:SF1">
    <property type="entry name" value="ATP-BINDING CASSETTE SUB-FAMILY B MEMBER 10, MITOCHONDRIAL"/>
    <property type="match status" value="1"/>
</dbReference>
<dbReference type="EMBL" id="JADNYJ010000077">
    <property type="protein sequence ID" value="KAF8890010.1"/>
    <property type="molecule type" value="Genomic_DNA"/>
</dbReference>
<feature type="transmembrane region" description="Helical" evidence="9">
    <location>
        <begin position="138"/>
        <end position="160"/>
    </location>
</feature>
<feature type="transmembrane region" description="Helical" evidence="9">
    <location>
        <begin position="313"/>
        <end position="332"/>
    </location>
</feature>
<dbReference type="PROSITE" id="PS50893">
    <property type="entry name" value="ABC_TRANSPORTER_2"/>
    <property type="match status" value="2"/>
</dbReference>
<dbReference type="InterPro" id="IPR017871">
    <property type="entry name" value="ABC_transporter-like_CS"/>
</dbReference>
<feature type="domain" description="ABC transporter" evidence="10">
    <location>
        <begin position="1071"/>
        <end position="1311"/>
    </location>
</feature>